<accession>A0A8J4WU68</accession>
<feature type="non-terminal residue" evidence="5">
    <location>
        <position position="181"/>
    </location>
</feature>
<dbReference type="InterPro" id="IPR013783">
    <property type="entry name" value="Ig-like_fold"/>
</dbReference>
<organism evidence="5 6">
    <name type="scientific">Clarias magur</name>
    <name type="common">Asian catfish</name>
    <name type="synonym">Macropteronotus magur</name>
    <dbReference type="NCBI Taxonomy" id="1594786"/>
    <lineage>
        <taxon>Eukaryota</taxon>
        <taxon>Metazoa</taxon>
        <taxon>Chordata</taxon>
        <taxon>Craniata</taxon>
        <taxon>Vertebrata</taxon>
        <taxon>Euteleostomi</taxon>
        <taxon>Actinopterygii</taxon>
        <taxon>Neopterygii</taxon>
        <taxon>Teleostei</taxon>
        <taxon>Ostariophysi</taxon>
        <taxon>Siluriformes</taxon>
        <taxon>Clariidae</taxon>
        <taxon>Clarias</taxon>
    </lineage>
</organism>
<feature type="non-terminal residue" evidence="5">
    <location>
        <position position="1"/>
    </location>
</feature>
<dbReference type="PANTHER" id="PTHR12080:SF80">
    <property type="entry name" value="IMMUNOGLOBULIN V-SET DOMAIN-CONTAINING PROTEIN"/>
    <property type="match status" value="1"/>
</dbReference>
<evidence type="ECO:0000256" key="3">
    <source>
        <dbReference type="ARBA" id="ARBA00023136"/>
    </source>
</evidence>
<name>A0A8J4WU68_CLAMG</name>
<dbReference type="GO" id="GO:0016020">
    <property type="term" value="C:membrane"/>
    <property type="evidence" value="ECO:0007669"/>
    <property type="project" value="UniProtKB-SubCell"/>
</dbReference>
<dbReference type="SUPFAM" id="SSF48726">
    <property type="entry name" value="Immunoglobulin"/>
    <property type="match status" value="1"/>
</dbReference>
<evidence type="ECO:0000313" key="5">
    <source>
        <dbReference type="EMBL" id="KAF5891211.1"/>
    </source>
</evidence>
<proteinExistence type="predicted"/>
<evidence type="ECO:0000256" key="4">
    <source>
        <dbReference type="ARBA" id="ARBA00023180"/>
    </source>
</evidence>
<comment type="caution">
    <text evidence="5">The sequence shown here is derived from an EMBL/GenBank/DDBJ whole genome shotgun (WGS) entry which is preliminary data.</text>
</comment>
<protein>
    <submittedName>
        <fullName evidence="5">SLAM family member 5-like</fullName>
    </submittedName>
</protein>
<dbReference type="OrthoDB" id="8955135at2759"/>
<evidence type="ECO:0000256" key="1">
    <source>
        <dbReference type="ARBA" id="ARBA00004370"/>
    </source>
</evidence>
<keyword evidence="4" id="KW-0325">Glycoprotein</keyword>
<dbReference type="Gene3D" id="2.60.40.10">
    <property type="entry name" value="Immunoglobulins"/>
    <property type="match status" value="1"/>
</dbReference>
<evidence type="ECO:0000256" key="2">
    <source>
        <dbReference type="ARBA" id="ARBA00022729"/>
    </source>
</evidence>
<evidence type="ECO:0000313" key="6">
    <source>
        <dbReference type="Proteomes" id="UP000727407"/>
    </source>
</evidence>
<dbReference type="EMBL" id="QNUK01000605">
    <property type="protein sequence ID" value="KAF5891211.1"/>
    <property type="molecule type" value="Genomic_DNA"/>
</dbReference>
<dbReference type="Proteomes" id="UP000727407">
    <property type="component" value="Unassembled WGS sequence"/>
</dbReference>
<keyword evidence="3" id="KW-0472">Membrane</keyword>
<keyword evidence="2" id="KW-0732">Signal</keyword>
<dbReference type="PANTHER" id="PTHR12080">
    <property type="entry name" value="SIGNALING LYMPHOCYTIC ACTIVATION MOLECULE"/>
    <property type="match status" value="1"/>
</dbReference>
<gene>
    <name evidence="5" type="ORF">DAT39_019088</name>
</gene>
<dbReference type="InterPro" id="IPR015631">
    <property type="entry name" value="CD2/SLAM_rcpt"/>
</dbReference>
<reference evidence="5" key="1">
    <citation type="submission" date="2020-07" db="EMBL/GenBank/DDBJ databases">
        <title>Clarias magur genome sequencing, assembly and annotation.</title>
        <authorList>
            <person name="Kushwaha B."/>
            <person name="Kumar R."/>
            <person name="Das P."/>
            <person name="Joshi C.G."/>
            <person name="Kumar D."/>
            <person name="Nagpure N.S."/>
            <person name="Pandey M."/>
            <person name="Agarwal S."/>
            <person name="Srivastava S."/>
            <person name="Singh M."/>
            <person name="Sahoo L."/>
            <person name="Jayasankar P."/>
            <person name="Meher P.K."/>
            <person name="Koringa P.G."/>
            <person name="Iquebal M.A."/>
            <person name="Das S.P."/>
            <person name="Bit A."/>
            <person name="Patnaik S."/>
            <person name="Patel N."/>
            <person name="Shah T.M."/>
            <person name="Hinsu A."/>
            <person name="Jena J.K."/>
        </authorList>
    </citation>
    <scope>NUCLEOTIDE SEQUENCE</scope>
    <source>
        <strain evidence="5">CIFAMagur01</strain>
        <tissue evidence="5">Testis</tissue>
    </source>
</reference>
<comment type="subcellular location">
    <subcellularLocation>
        <location evidence="1">Membrane</location>
    </subcellularLocation>
</comment>
<sequence length="181" mass="20379">CGVLVHVVYKSVGHKAHLTLEEHWNITTVKWRKDLILIATIENQTPDTKHPEKIHIRVSDKSLIIHNLMVNDSGEYVAQTGQWEEEVIKYRLNVQEAVSKPTIHADIDWQSNSSSVCHILAKCSADGESVTYDCKYQHCARTNATLTGVNMTITYTDDGMLECTASNRVSMKRTSIPVNNT</sequence>
<keyword evidence="6" id="KW-1185">Reference proteome</keyword>
<dbReference type="InterPro" id="IPR036179">
    <property type="entry name" value="Ig-like_dom_sf"/>
</dbReference>
<dbReference type="AlphaFoldDB" id="A0A8J4WU68"/>